<evidence type="ECO:0000256" key="2">
    <source>
        <dbReference type="SAM" id="Phobius"/>
    </source>
</evidence>
<dbReference type="Proteomes" id="UP000279236">
    <property type="component" value="Unassembled WGS sequence"/>
</dbReference>
<comment type="caution">
    <text evidence="3">The sequence shown here is derived from an EMBL/GenBank/DDBJ whole genome shotgun (WGS) entry which is preliminary data.</text>
</comment>
<feature type="region of interest" description="Disordered" evidence="1">
    <location>
        <begin position="1"/>
        <end position="31"/>
    </location>
</feature>
<feature type="transmembrane region" description="Helical" evidence="2">
    <location>
        <begin position="41"/>
        <end position="73"/>
    </location>
</feature>
<evidence type="ECO:0000256" key="1">
    <source>
        <dbReference type="SAM" id="MobiDB-lite"/>
    </source>
</evidence>
<keyword evidence="2" id="KW-0472">Membrane</keyword>
<dbReference type="GeneID" id="39588226"/>
<dbReference type="AlphaFoldDB" id="A0A427XDT3"/>
<gene>
    <name evidence="3" type="ORF">EHS24_003683</name>
</gene>
<feature type="compositionally biased region" description="Polar residues" evidence="1">
    <location>
        <begin position="21"/>
        <end position="31"/>
    </location>
</feature>
<dbReference type="EMBL" id="RSCE01000018">
    <property type="protein sequence ID" value="RSH77059.1"/>
    <property type="molecule type" value="Genomic_DNA"/>
</dbReference>
<keyword evidence="2" id="KW-0812">Transmembrane</keyword>
<proteinExistence type="predicted"/>
<dbReference type="RefSeq" id="XP_028472206.1">
    <property type="nucleotide sequence ID" value="XM_028619337.1"/>
</dbReference>
<keyword evidence="4" id="KW-1185">Reference proteome</keyword>
<evidence type="ECO:0000313" key="3">
    <source>
        <dbReference type="EMBL" id="RSH77059.1"/>
    </source>
</evidence>
<keyword evidence="2" id="KW-1133">Transmembrane helix</keyword>
<name>A0A427XDT3_9TREE</name>
<protein>
    <submittedName>
        <fullName evidence="3">Uncharacterized protein</fullName>
    </submittedName>
</protein>
<reference evidence="3 4" key="1">
    <citation type="submission" date="2018-11" db="EMBL/GenBank/DDBJ databases">
        <title>Genome sequence of Apiotrichum porosum DSM 27194.</title>
        <authorList>
            <person name="Aliyu H."/>
            <person name="Gorte O."/>
            <person name="Ochsenreither K."/>
        </authorList>
    </citation>
    <scope>NUCLEOTIDE SEQUENCE [LARGE SCALE GENOMIC DNA]</scope>
    <source>
        <strain evidence="3 4">DSM 27194</strain>
    </source>
</reference>
<sequence length="76" mass="8010">MSTSTATSPQLPATAAPVPSQHANQVQQIQQTPTTSWKDQIYLVFSVATLGFLFYGSVAAAGGSFAAVTLFAYKLK</sequence>
<accession>A0A427XDT3</accession>
<feature type="compositionally biased region" description="Polar residues" evidence="1">
    <location>
        <begin position="1"/>
        <end position="11"/>
    </location>
</feature>
<organism evidence="3 4">
    <name type="scientific">Apiotrichum porosum</name>
    <dbReference type="NCBI Taxonomy" id="105984"/>
    <lineage>
        <taxon>Eukaryota</taxon>
        <taxon>Fungi</taxon>
        <taxon>Dikarya</taxon>
        <taxon>Basidiomycota</taxon>
        <taxon>Agaricomycotina</taxon>
        <taxon>Tremellomycetes</taxon>
        <taxon>Trichosporonales</taxon>
        <taxon>Trichosporonaceae</taxon>
        <taxon>Apiotrichum</taxon>
    </lineage>
</organism>
<evidence type="ECO:0000313" key="4">
    <source>
        <dbReference type="Proteomes" id="UP000279236"/>
    </source>
</evidence>